<evidence type="ECO:0000256" key="1">
    <source>
        <dbReference type="SAM" id="MobiDB-lite"/>
    </source>
</evidence>
<evidence type="ECO:0000313" key="2">
    <source>
        <dbReference type="EMBL" id="KAK0590667.1"/>
    </source>
</evidence>
<feature type="compositionally biased region" description="Gly residues" evidence="1">
    <location>
        <begin position="102"/>
        <end position="111"/>
    </location>
</feature>
<dbReference type="EMBL" id="JAUESC010000381">
    <property type="protein sequence ID" value="KAK0590667.1"/>
    <property type="molecule type" value="Genomic_DNA"/>
</dbReference>
<reference evidence="2" key="1">
    <citation type="journal article" date="2022" name="Plant J.">
        <title>Strategies of tolerance reflected in two North American maple genomes.</title>
        <authorList>
            <person name="McEvoy S.L."/>
            <person name="Sezen U.U."/>
            <person name="Trouern-Trend A."/>
            <person name="McMahon S.M."/>
            <person name="Schaberg P.G."/>
            <person name="Yang J."/>
            <person name="Wegrzyn J.L."/>
            <person name="Swenson N.G."/>
        </authorList>
    </citation>
    <scope>NUCLEOTIDE SEQUENCE</scope>
    <source>
        <strain evidence="2">NS2018</strain>
    </source>
</reference>
<evidence type="ECO:0000313" key="3">
    <source>
        <dbReference type="Proteomes" id="UP001168877"/>
    </source>
</evidence>
<keyword evidence="3" id="KW-1185">Reference proteome</keyword>
<gene>
    <name evidence="2" type="ORF">LWI29_030148</name>
</gene>
<dbReference type="AlphaFoldDB" id="A0AA39VS77"/>
<reference evidence="2" key="2">
    <citation type="submission" date="2023-06" db="EMBL/GenBank/DDBJ databases">
        <authorList>
            <person name="Swenson N.G."/>
            <person name="Wegrzyn J.L."/>
            <person name="Mcevoy S.L."/>
        </authorList>
    </citation>
    <scope>NUCLEOTIDE SEQUENCE</scope>
    <source>
        <strain evidence="2">NS2018</strain>
        <tissue evidence="2">Leaf</tissue>
    </source>
</reference>
<dbReference type="Proteomes" id="UP001168877">
    <property type="component" value="Unassembled WGS sequence"/>
</dbReference>
<protein>
    <submittedName>
        <fullName evidence="2">Uncharacterized protein</fullName>
    </submittedName>
</protein>
<feature type="region of interest" description="Disordered" evidence="1">
    <location>
        <begin position="91"/>
        <end position="111"/>
    </location>
</feature>
<sequence length="111" mass="11695">MEDPKQYRPRVKKNDLIGIVSQHGGMANEDSGLGLNMGTEICSFGKYKPFAVDGPWLVGREIGPMNSGVSYGKGGDAIPGFRLGDLCSVEKGQDSRSLGLSTGRGLGVGSY</sequence>
<comment type="caution">
    <text evidence="2">The sequence shown here is derived from an EMBL/GenBank/DDBJ whole genome shotgun (WGS) entry which is preliminary data.</text>
</comment>
<name>A0AA39VS77_ACESA</name>
<accession>A0AA39VS77</accession>
<proteinExistence type="predicted"/>
<organism evidence="2 3">
    <name type="scientific">Acer saccharum</name>
    <name type="common">Sugar maple</name>
    <dbReference type="NCBI Taxonomy" id="4024"/>
    <lineage>
        <taxon>Eukaryota</taxon>
        <taxon>Viridiplantae</taxon>
        <taxon>Streptophyta</taxon>
        <taxon>Embryophyta</taxon>
        <taxon>Tracheophyta</taxon>
        <taxon>Spermatophyta</taxon>
        <taxon>Magnoliopsida</taxon>
        <taxon>eudicotyledons</taxon>
        <taxon>Gunneridae</taxon>
        <taxon>Pentapetalae</taxon>
        <taxon>rosids</taxon>
        <taxon>malvids</taxon>
        <taxon>Sapindales</taxon>
        <taxon>Sapindaceae</taxon>
        <taxon>Hippocastanoideae</taxon>
        <taxon>Acereae</taxon>
        <taxon>Acer</taxon>
    </lineage>
</organism>